<evidence type="ECO:0000256" key="3">
    <source>
        <dbReference type="ARBA" id="ARBA00023002"/>
    </source>
</evidence>
<feature type="domain" description="FAD-binding" evidence="5">
    <location>
        <begin position="7"/>
        <end position="361"/>
    </location>
</feature>
<organism evidence="6 7">
    <name type="scientific">Lasiodiplodia theobromae</name>
    <dbReference type="NCBI Taxonomy" id="45133"/>
    <lineage>
        <taxon>Eukaryota</taxon>
        <taxon>Fungi</taxon>
        <taxon>Dikarya</taxon>
        <taxon>Ascomycota</taxon>
        <taxon>Pezizomycotina</taxon>
        <taxon>Dothideomycetes</taxon>
        <taxon>Dothideomycetes incertae sedis</taxon>
        <taxon>Botryosphaeriales</taxon>
        <taxon>Botryosphaeriaceae</taxon>
        <taxon>Lasiodiplodia</taxon>
    </lineage>
</organism>
<dbReference type="PANTHER" id="PTHR46972:SF1">
    <property type="entry name" value="FAD DEPENDENT OXIDOREDUCTASE DOMAIN-CONTAINING PROTEIN"/>
    <property type="match status" value="1"/>
</dbReference>
<dbReference type="Proteomes" id="UP000325902">
    <property type="component" value="Unassembled WGS sequence"/>
</dbReference>
<evidence type="ECO:0000256" key="4">
    <source>
        <dbReference type="ARBA" id="ARBA00023033"/>
    </source>
</evidence>
<dbReference type="InterPro" id="IPR002938">
    <property type="entry name" value="FAD-bd"/>
</dbReference>
<keyword evidence="2" id="KW-0274">FAD</keyword>
<dbReference type="InterPro" id="IPR036188">
    <property type="entry name" value="FAD/NAD-bd_sf"/>
</dbReference>
<proteinExistence type="predicted"/>
<accession>A0A5N5CZC3</accession>
<keyword evidence="3" id="KW-0560">Oxidoreductase</keyword>
<gene>
    <name evidence="6" type="primary">tetX_2</name>
    <name evidence="6" type="ORF">DBV05_g10614</name>
</gene>
<sequence>MASIPKIAIIGAGPAGLALARILSQHAIPSVIFESDPSPDHRTQGGSLDLHPETGQAALRTAGLYEQFAKYARGVGSGEDLMTSDKDCSLKMDYRGVDTGRPEIDRTRLKKILLDSVPHGTIRWGWKLRAATRDSLTGEIVLDFGSVQESGFNLVVGADGAWSKIRHLLTPVRPFYSGVGGLEFTLTDPDAKHPEIAKWVGNGSHGAFNNEDGGQVLLCQRQENGDIRVYTWGVRLESWIEDNDINLEKAPQKAKEVVLKDYQDWAPQLRKVIESCSVETMAARNLYMLPVGLRWAVRKDVTLVGDAAHLMTPFAGEGVNAALTDAMDLALAIVENRDDIGKAIQEYESKMFPRARTIMQQTWDLKQTWFEPGCVDGLVQALSSELMKNKVSDTT</sequence>
<evidence type="ECO:0000256" key="2">
    <source>
        <dbReference type="ARBA" id="ARBA00022827"/>
    </source>
</evidence>
<keyword evidence="1" id="KW-0285">Flavoprotein</keyword>
<protein>
    <submittedName>
        <fullName evidence="6">Tetracycline resistance protein from transposon</fullName>
    </submittedName>
</protein>
<name>A0A5N5CZC3_9PEZI</name>
<evidence type="ECO:0000259" key="5">
    <source>
        <dbReference type="Pfam" id="PF01494"/>
    </source>
</evidence>
<evidence type="ECO:0000313" key="6">
    <source>
        <dbReference type="EMBL" id="KAB2570730.1"/>
    </source>
</evidence>
<dbReference type="OrthoDB" id="655030at2759"/>
<dbReference type="SUPFAM" id="SSF51905">
    <property type="entry name" value="FAD/NAD(P)-binding domain"/>
    <property type="match status" value="1"/>
</dbReference>
<dbReference type="Pfam" id="PF01494">
    <property type="entry name" value="FAD_binding_3"/>
    <property type="match status" value="1"/>
</dbReference>
<dbReference type="AlphaFoldDB" id="A0A5N5CZC3"/>
<dbReference type="GO" id="GO:0071949">
    <property type="term" value="F:FAD binding"/>
    <property type="evidence" value="ECO:0007669"/>
    <property type="project" value="InterPro"/>
</dbReference>
<dbReference type="PANTHER" id="PTHR46972">
    <property type="entry name" value="MONOOXYGENASE ASQM-RELATED"/>
    <property type="match status" value="1"/>
</dbReference>
<reference evidence="6 7" key="1">
    <citation type="journal article" date="2019" name="Sci. Rep.">
        <title>A multi-omics analysis of the grapevine pathogen Lasiodiplodia theobromae reveals that temperature affects the expression of virulence- and pathogenicity-related genes.</title>
        <authorList>
            <person name="Felix C."/>
            <person name="Meneses R."/>
            <person name="Goncalves M.F.M."/>
            <person name="Tilleman L."/>
            <person name="Duarte A.S."/>
            <person name="Jorrin-Novo J.V."/>
            <person name="Van de Peer Y."/>
            <person name="Deforce D."/>
            <person name="Van Nieuwerburgh F."/>
            <person name="Esteves A.C."/>
            <person name="Alves A."/>
        </authorList>
    </citation>
    <scope>NUCLEOTIDE SEQUENCE [LARGE SCALE GENOMIC DNA]</scope>
    <source>
        <strain evidence="6 7">LA-SOL3</strain>
    </source>
</reference>
<keyword evidence="4" id="KW-0503">Monooxygenase</keyword>
<dbReference type="EMBL" id="VCHE01000125">
    <property type="protein sequence ID" value="KAB2570730.1"/>
    <property type="molecule type" value="Genomic_DNA"/>
</dbReference>
<evidence type="ECO:0000313" key="7">
    <source>
        <dbReference type="Proteomes" id="UP000325902"/>
    </source>
</evidence>
<dbReference type="PRINTS" id="PR00420">
    <property type="entry name" value="RNGMNOXGNASE"/>
</dbReference>
<evidence type="ECO:0000256" key="1">
    <source>
        <dbReference type="ARBA" id="ARBA00022630"/>
    </source>
</evidence>
<comment type="caution">
    <text evidence="6">The sequence shown here is derived from an EMBL/GenBank/DDBJ whole genome shotgun (WGS) entry which is preliminary data.</text>
</comment>
<keyword evidence="7" id="KW-1185">Reference proteome</keyword>
<dbReference type="GO" id="GO:0004497">
    <property type="term" value="F:monooxygenase activity"/>
    <property type="evidence" value="ECO:0007669"/>
    <property type="project" value="UniProtKB-KW"/>
</dbReference>
<dbReference type="Gene3D" id="3.50.50.60">
    <property type="entry name" value="FAD/NAD(P)-binding domain"/>
    <property type="match status" value="1"/>
</dbReference>